<evidence type="ECO:0000313" key="2">
    <source>
        <dbReference type="EMBL" id="MEY6434005.1"/>
    </source>
</evidence>
<reference evidence="2 3" key="1">
    <citation type="submission" date="2024-05" db="EMBL/GenBank/DDBJ databases">
        <title>Genome Sequence and Characterization of the New Strain Purple Sulfur Bacterium of Genus Thioalkalicoccus.</title>
        <authorList>
            <person name="Bryantseva I.A."/>
            <person name="Kyndt J.A."/>
            <person name="Imhoff J.F."/>
        </authorList>
    </citation>
    <scope>NUCLEOTIDE SEQUENCE [LARGE SCALE GENOMIC DNA]</scope>
    <source>
        <strain evidence="2 3">Um2</strain>
    </source>
</reference>
<gene>
    <name evidence="2" type="ORF">ABC977_16495</name>
</gene>
<dbReference type="EMBL" id="JBDKXB010000036">
    <property type="protein sequence ID" value="MEY6434005.1"/>
    <property type="molecule type" value="Genomic_DNA"/>
</dbReference>
<name>A0ABV4BNE4_9GAMM</name>
<keyword evidence="3" id="KW-1185">Reference proteome</keyword>
<dbReference type="RefSeq" id="WP_369668388.1">
    <property type="nucleotide sequence ID" value="NZ_JBDKXB010000036.1"/>
</dbReference>
<sequence>MFYYQRPKLGVAAVAPMILFEAFIPSARQMFWKRQRFPIADAHYAMGFALLAELTGDRGYYDRAVHFLEMLEEARCPGYQLYGWGYPFDWVTRTGIMSNGTPLITTTPYAYEAFSYVYRIDGNRRWLDVMASTAEHAARDFPDRVLGSNIAAVGYNPFDHNGCVVNASAYRAFLLLTAAGQLGRPDYREIAERNLNFVLDSQQPDGSWFYAMDGVRNFVDHFHTCFVLKALAKIEQSTRHAGCGEAIERGVEYYVQNLFDERGLPRPFSRAPRLTVYKQELYDYAECINLGALLRGRFKELDERVNATLADLFARWQKPDGSFRSRRLLLGWDNVPMHRWAQAQLFRGLCFMQFTLQEVKGIEPDPAARTKQNPGGRWAEERSPAMAAQRL</sequence>
<dbReference type="SUPFAM" id="SSF48208">
    <property type="entry name" value="Six-hairpin glycosidases"/>
    <property type="match status" value="1"/>
</dbReference>
<accession>A0ABV4BNE4</accession>
<organism evidence="2 3">
    <name type="scientific">Thioalkalicoccus limnaeus</name>
    <dbReference type="NCBI Taxonomy" id="120681"/>
    <lineage>
        <taxon>Bacteria</taxon>
        <taxon>Pseudomonadati</taxon>
        <taxon>Pseudomonadota</taxon>
        <taxon>Gammaproteobacteria</taxon>
        <taxon>Chromatiales</taxon>
        <taxon>Chromatiaceae</taxon>
        <taxon>Thioalkalicoccus</taxon>
    </lineage>
</organism>
<dbReference type="Gene3D" id="1.50.10.20">
    <property type="match status" value="1"/>
</dbReference>
<comment type="caution">
    <text evidence="2">The sequence shown here is derived from an EMBL/GenBank/DDBJ whole genome shotgun (WGS) entry which is preliminary data.</text>
</comment>
<dbReference type="Proteomes" id="UP001564408">
    <property type="component" value="Unassembled WGS sequence"/>
</dbReference>
<feature type="region of interest" description="Disordered" evidence="1">
    <location>
        <begin position="364"/>
        <end position="391"/>
    </location>
</feature>
<proteinExistence type="predicted"/>
<evidence type="ECO:0000256" key="1">
    <source>
        <dbReference type="SAM" id="MobiDB-lite"/>
    </source>
</evidence>
<protein>
    <submittedName>
        <fullName evidence="2">Uncharacterized protein</fullName>
    </submittedName>
</protein>
<evidence type="ECO:0000313" key="3">
    <source>
        <dbReference type="Proteomes" id="UP001564408"/>
    </source>
</evidence>
<dbReference type="InterPro" id="IPR008928">
    <property type="entry name" value="6-hairpin_glycosidase_sf"/>
</dbReference>